<dbReference type="CDD" id="cd04301">
    <property type="entry name" value="NAT_SF"/>
    <property type="match status" value="1"/>
</dbReference>
<dbReference type="eggNOG" id="COG0456">
    <property type="taxonomic scope" value="Bacteria"/>
</dbReference>
<dbReference type="InterPro" id="IPR000182">
    <property type="entry name" value="GNAT_dom"/>
</dbReference>
<dbReference type="PROSITE" id="PS51186">
    <property type="entry name" value="GNAT"/>
    <property type="match status" value="1"/>
</dbReference>
<protein>
    <recommendedName>
        <fullName evidence="1">N-acetyltransferase domain-containing protein</fullName>
    </recommendedName>
</protein>
<dbReference type="EMBL" id="AJAT01000017">
    <property type="protein sequence ID" value="EOL42045.1"/>
    <property type="molecule type" value="Genomic_DNA"/>
</dbReference>
<dbReference type="InterPro" id="IPR016181">
    <property type="entry name" value="Acyl_CoA_acyltransferase"/>
</dbReference>
<dbReference type="SUPFAM" id="SSF55729">
    <property type="entry name" value="Acyl-CoA N-acyltransferases (Nat)"/>
    <property type="match status" value="1"/>
</dbReference>
<comment type="caution">
    <text evidence="2">The sequence shown here is derived from an EMBL/GenBank/DDBJ whole genome shotgun (WGS) entry which is preliminary data.</text>
</comment>
<dbReference type="RefSeq" id="WP_010769037.1">
    <property type="nucleotide sequence ID" value="NZ_ASWE01000001.1"/>
</dbReference>
<dbReference type="AlphaFoldDB" id="R3WJJ3"/>
<dbReference type="PATRIC" id="fig|1158610.3.peg.2367"/>
<sequence>MQAYWETDKTKRQQEASKILADLPEWFCLPESTKVYIDNTKQFDTLFIEFDYEVVGFLSIKKTAQQTAEIDCMGVLKSAHRKGVGHQLIEEALQWCRENHLLFLQVKTLADTHPDSYYKNTRAFYHKNGFIDVEIFPELWGSENPCLQLIRCV</sequence>
<feature type="domain" description="N-acetyltransferase" evidence="1">
    <location>
        <begin position="6"/>
        <end position="151"/>
    </location>
</feature>
<gene>
    <name evidence="2" type="ORF">UC3_02393</name>
</gene>
<organism evidence="2 3">
    <name type="scientific">Enterococcus phoeniculicola ATCC BAA-412</name>
    <dbReference type="NCBI Taxonomy" id="1158610"/>
    <lineage>
        <taxon>Bacteria</taxon>
        <taxon>Bacillati</taxon>
        <taxon>Bacillota</taxon>
        <taxon>Bacilli</taxon>
        <taxon>Lactobacillales</taxon>
        <taxon>Enterococcaceae</taxon>
        <taxon>Enterococcus</taxon>
    </lineage>
</organism>
<reference evidence="2 3" key="1">
    <citation type="submission" date="2013-02" db="EMBL/GenBank/DDBJ databases">
        <title>The Genome Sequence of Enterococcus phoeniculicola BAA-412.</title>
        <authorList>
            <consortium name="The Broad Institute Genome Sequencing Platform"/>
            <consortium name="The Broad Institute Genome Sequencing Center for Infectious Disease"/>
            <person name="Earl A.M."/>
            <person name="Gilmore M.S."/>
            <person name="Lebreton F."/>
            <person name="Walker B."/>
            <person name="Young S.K."/>
            <person name="Zeng Q."/>
            <person name="Gargeya S."/>
            <person name="Fitzgerald M."/>
            <person name="Haas B."/>
            <person name="Abouelleil A."/>
            <person name="Alvarado L."/>
            <person name="Arachchi H.M."/>
            <person name="Berlin A.M."/>
            <person name="Chapman S.B."/>
            <person name="Dewar J."/>
            <person name="Goldberg J."/>
            <person name="Griggs A."/>
            <person name="Gujja S."/>
            <person name="Hansen M."/>
            <person name="Howarth C."/>
            <person name="Imamovic A."/>
            <person name="Larimer J."/>
            <person name="McCowan C."/>
            <person name="Murphy C."/>
            <person name="Neiman D."/>
            <person name="Pearson M."/>
            <person name="Priest M."/>
            <person name="Roberts A."/>
            <person name="Saif S."/>
            <person name="Shea T."/>
            <person name="Sisk P."/>
            <person name="Sykes S."/>
            <person name="Wortman J."/>
            <person name="Nusbaum C."/>
            <person name="Birren B."/>
        </authorList>
    </citation>
    <scope>NUCLEOTIDE SEQUENCE [LARGE SCALE GENOMIC DNA]</scope>
    <source>
        <strain evidence="2 3">ATCC BAA-412</strain>
    </source>
</reference>
<dbReference type="GO" id="GO:0016747">
    <property type="term" value="F:acyltransferase activity, transferring groups other than amino-acyl groups"/>
    <property type="evidence" value="ECO:0007669"/>
    <property type="project" value="InterPro"/>
</dbReference>
<keyword evidence="3" id="KW-1185">Reference proteome</keyword>
<accession>R3WJJ3</accession>
<proteinExistence type="predicted"/>
<evidence type="ECO:0000313" key="3">
    <source>
        <dbReference type="Proteomes" id="UP000013785"/>
    </source>
</evidence>
<dbReference type="OrthoDB" id="9783470at2"/>
<dbReference type="STRING" id="154621.RV11_GL003463"/>
<dbReference type="Gene3D" id="3.40.630.30">
    <property type="match status" value="1"/>
</dbReference>
<name>R3WJJ3_9ENTE</name>
<evidence type="ECO:0000259" key="1">
    <source>
        <dbReference type="PROSITE" id="PS51186"/>
    </source>
</evidence>
<dbReference type="Proteomes" id="UP000013785">
    <property type="component" value="Unassembled WGS sequence"/>
</dbReference>
<dbReference type="HOGENOM" id="CLU_142044_0_0_9"/>
<dbReference type="Pfam" id="PF00583">
    <property type="entry name" value="Acetyltransf_1"/>
    <property type="match status" value="1"/>
</dbReference>
<evidence type="ECO:0000313" key="2">
    <source>
        <dbReference type="EMBL" id="EOL42045.1"/>
    </source>
</evidence>